<evidence type="ECO:0000256" key="7">
    <source>
        <dbReference type="ARBA" id="ARBA00022967"/>
    </source>
</evidence>
<dbReference type="GO" id="GO:0016887">
    <property type="term" value="F:ATP hydrolysis activity"/>
    <property type="evidence" value="ECO:0007669"/>
    <property type="project" value="InterPro"/>
</dbReference>
<dbReference type="PROSITE" id="PS00211">
    <property type="entry name" value="ABC_TRANSPORTER_1"/>
    <property type="match status" value="1"/>
</dbReference>
<keyword evidence="7" id="KW-1278">Translocase</keyword>
<accession>A0A1T1AX60</accession>
<organism evidence="10 11">
    <name type="scientific">Rhodoferax fermentans</name>
    <dbReference type="NCBI Taxonomy" id="28066"/>
    <lineage>
        <taxon>Bacteria</taxon>
        <taxon>Pseudomonadati</taxon>
        <taxon>Pseudomonadota</taxon>
        <taxon>Betaproteobacteria</taxon>
        <taxon>Burkholderiales</taxon>
        <taxon>Comamonadaceae</taxon>
        <taxon>Rhodoferax</taxon>
    </lineage>
</organism>
<keyword evidence="11" id="KW-1185">Reference proteome</keyword>
<keyword evidence="2" id="KW-1003">Cell membrane</keyword>
<reference evidence="10 11" key="1">
    <citation type="submission" date="2017-01" db="EMBL/GenBank/DDBJ databases">
        <title>Genome sequencing of Rhodoferax fermentans JCM 7819.</title>
        <authorList>
            <person name="Kim Y.J."/>
            <person name="Farh M.E.-A."/>
            <person name="Yang D.-C."/>
        </authorList>
    </citation>
    <scope>NUCLEOTIDE SEQUENCE [LARGE SCALE GENOMIC DNA]</scope>
    <source>
        <strain evidence="10 11">JCM 7819</strain>
    </source>
</reference>
<keyword evidence="3" id="KW-0762">Sugar transport</keyword>
<keyword evidence="1" id="KW-0813">Transport</keyword>
<dbReference type="CDD" id="cd03215">
    <property type="entry name" value="ABC_Carb_Monos_II"/>
    <property type="match status" value="1"/>
</dbReference>
<evidence type="ECO:0000256" key="6">
    <source>
        <dbReference type="ARBA" id="ARBA00022840"/>
    </source>
</evidence>
<dbReference type="PROSITE" id="PS50893">
    <property type="entry name" value="ABC_TRANSPORTER_2"/>
    <property type="match status" value="2"/>
</dbReference>
<dbReference type="InterPro" id="IPR003439">
    <property type="entry name" value="ABC_transporter-like_ATP-bd"/>
</dbReference>
<dbReference type="InterPro" id="IPR017871">
    <property type="entry name" value="ABC_transporter-like_CS"/>
</dbReference>
<evidence type="ECO:0000256" key="4">
    <source>
        <dbReference type="ARBA" id="ARBA00022737"/>
    </source>
</evidence>
<feature type="domain" description="ABC transporter" evidence="9">
    <location>
        <begin position="256"/>
        <end position="500"/>
    </location>
</feature>
<dbReference type="SMART" id="SM00382">
    <property type="entry name" value="AAA"/>
    <property type="match status" value="2"/>
</dbReference>
<evidence type="ECO:0000256" key="5">
    <source>
        <dbReference type="ARBA" id="ARBA00022741"/>
    </source>
</evidence>
<keyword evidence="4" id="KW-0677">Repeat</keyword>
<dbReference type="EMBL" id="MTJN01000002">
    <property type="protein sequence ID" value="OOV08704.1"/>
    <property type="molecule type" value="Genomic_DNA"/>
</dbReference>
<dbReference type="InterPro" id="IPR050107">
    <property type="entry name" value="ABC_carbohydrate_import_ATPase"/>
</dbReference>
<evidence type="ECO:0000256" key="3">
    <source>
        <dbReference type="ARBA" id="ARBA00022597"/>
    </source>
</evidence>
<dbReference type="InterPro" id="IPR003593">
    <property type="entry name" value="AAA+_ATPase"/>
</dbReference>
<dbReference type="InterPro" id="IPR027417">
    <property type="entry name" value="P-loop_NTPase"/>
</dbReference>
<name>A0A1T1AX60_RHOFE</name>
<dbReference type="Gene3D" id="3.40.50.300">
    <property type="entry name" value="P-loop containing nucleotide triphosphate hydrolases"/>
    <property type="match status" value="2"/>
</dbReference>
<dbReference type="OrthoDB" id="9776369at2"/>
<dbReference type="STRING" id="28066.RF819_20180"/>
<keyword evidence="5" id="KW-0547">Nucleotide-binding</keyword>
<sequence>MSDAYLELRNVSKRFSGVQALDQISLRIMPGEIHCLAGENGSGKSTVIKVISGVYQPDEGEMLIDGKPFFAKSPVDAIASGVQVIYQDFSLFGNLTVAENLSINTQLREKRTWVNWKKSRQLASEALQRLGVDIDLDAKIETLPTAQKQLIAIARSMMNDVRLIIMDEPTTALTGKEITTLFEIVRDIQRRGIAILFVSHKMREMLDISERITVIRNGRKIADGQTRDFTEALITKHMTGHDIEVNHFEWKPATTAVVPRLEVRHLSLPGSYEDLNFKIFPGEIVGISSLLGSGRTEFALSLFGLMTGFSGEIRLNDQPVKIGSVQDAINHRIAYVPEDRLSEGIFPTQSINRNMLSTMYERLSRYLVIDREKAASLAAEMIKKLTIATPSGEKPVNQLSGGNAQRVVIGRWLMTGAEVLILNGPTVGVDVGSKAEIHKIIRALTQQENGLSVIMISDDVPELIQNCNRIVMMHKGRFLEELVASQTSEDEINAKLKSFG</sequence>
<dbReference type="AlphaFoldDB" id="A0A1T1AX60"/>
<evidence type="ECO:0000256" key="8">
    <source>
        <dbReference type="ARBA" id="ARBA00023136"/>
    </source>
</evidence>
<evidence type="ECO:0000313" key="10">
    <source>
        <dbReference type="EMBL" id="OOV08704.1"/>
    </source>
</evidence>
<evidence type="ECO:0000256" key="1">
    <source>
        <dbReference type="ARBA" id="ARBA00022448"/>
    </source>
</evidence>
<feature type="domain" description="ABC transporter" evidence="9">
    <location>
        <begin position="6"/>
        <end position="242"/>
    </location>
</feature>
<evidence type="ECO:0000259" key="9">
    <source>
        <dbReference type="PROSITE" id="PS50893"/>
    </source>
</evidence>
<proteinExistence type="predicted"/>
<dbReference type="SUPFAM" id="SSF52540">
    <property type="entry name" value="P-loop containing nucleoside triphosphate hydrolases"/>
    <property type="match status" value="2"/>
</dbReference>
<keyword evidence="8" id="KW-0472">Membrane</keyword>
<dbReference type="CDD" id="cd03216">
    <property type="entry name" value="ABC_Carb_Monos_I"/>
    <property type="match status" value="1"/>
</dbReference>
<gene>
    <name evidence="10" type="ORF">RF819_20180</name>
</gene>
<evidence type="ECO:0000256" key="2">
    <source>
        <dbReference type="ARBA" id="ARBA00022475"/>
    </source>
</evidence>
<evidence type="ECO:0000313" key="11">
    <source>
        <dbReference type="Proteomes" id="UP000190750"/>
    </source>
</evidence>
<dbReference type="Proteomes" id="UP000190750">
    <property type="component" value="Unassembled WGS sequence"/>
</dbReference>
<dbReference type="PANTHER" id="PTHR43790:SF1">
    <property type="entry name" value="XYLOSE IMPORT ATP-BINDING PROTEIN XYLG"/>
    <property type="match status" value="1"/>
</dbReference>
<keyword evidence="6" id="KW-0067">ATP-binding</keyword>
<protein>
    <submittedName>
        <fullName evidence="10">Lipase</fullName>
    </submittedName>
</protein>
<dbReference type="GO" id="GO:0005524">
    <property type="term" value="F:ATP binding"/>
    <property type="evidence" value="ECO:0007669"/>
    <property type="project" value="UniProtKB-KW"/>
</dbReference>
<dbReference type="PANTHER" id="PTHR43790">
    <property type="entry name" value="CARBOHYDRATE TRANSPORT ATP-BINDING PROTEIN MG119-RELATED"/>
    <property type="match status" value="1"/>
</dbReference>
<comment type="caution">
    <text evidence="10">The sequence shown here is derived from an EMBL/GenBank/DDBJ whole genome shotgun (WGS) entry which is preliminary data.</text>
</comment>
<dbReference type="Pfam" id="PF00005">
    <property type="entry name" value="ABC_tran"/>
    <property type="match status" value="2"/>
</dbReference>